<dbReference type="GO" id="GO:0016558">
    <property type="term" value="P:protein import into peroxisome matrix"/>
    <property type="evidence" value="ECO:0007669"/>
    <property type="project" value="TreeGrafter"/>
</dbReference>
<dbReference type="GO" id="GO:0005524">
    <property type="term" value="F:ATP binding"/>
    <property type="evidence" value="ECO:0007669"/>
    <property type="project" value="UniProtKB-KW"/>
</dbReference>
<evidence type="ECO:0000256" key="5">
    <source>
        <dbReference type="ARBA" id="ARBA00022840"/>
    </source>
</evidence>
<dbReference type="PANTHER" id="PTHR23077:SF12">
    <property type="entry name" value="PEROXISOMAL ATPASE PEX1"/>
    <property type="match status" value="1"/>
</dbReference>
<keyword evidence="3" id="KW-0547">Nucleotide-binding</keyword>
<keyword evidence="4" id="KW-0378">Hydrolase</keyword>
<keyword evidence="6" id="KW-0472">Membrane</keyword>
<evidence type="ECO:0000256" key="8">
    <source>
        <dbReference type="ARBA" id="ARBA00034532"/>
    </source>
</evidence>
<feature type="domain" description="AAA+ ATPase" evidence="10">
    <location>
        <begin position="832"/>
        <end position="1013"/>
    </location>
</feature>
<dbReference type="PROSITE" id="PS00674">
    <property type="entry name" value="AAA"/>
    <property type="match status" value="1"/>
</dbReference>
<dbReference type="InterPro" id="IPR029067">
    <property type="entry name" value="CDC48_domain_2-like_sf"/>
</dbReference>
<comment type="caution">
    <text evidence="11">The sequence shown here is derived from an EMBL/GenBank/DDBJ whole genome shotgun (WGS) entry which is preliminary data.</text>
</comment>
<comment type="subcellular location">
    <subcellularLocation>
        <location evidence="1">Membrane</location>
    </subcellularLocation>
</comment>
<dbReference type="Pfam" id="PF09262">
    <property type="entry name" value="PEX-1N"/>
    <property type="match status" value="1"/>
</dbReference>
<dbReference type="SMART" id="SM00382">
    <property type="entry name" value="AAA"/>
    <property type="match status" value="2"/>
</dbReference>
<dbReference type="InterPro" id="IPR003959">
    <property type="entry name" value="ATPase_AAA_core"/>
</dbReference>
<evidence type="ECO:0000313" key="12">
    <source>
        <dbReference type="Proteomes" id="UP000660262"/>
    </source>
</evidence>
<feature type="domain" description="AAA+ ATPase" evidence="10">
    <location>
        <begin position="512"/>
        <end position="795"/>
    </location>
</feature>
<protein>
    <recommendedName>
        <fullName evidence="8">Peroxisomal ATPase PEX1</fullName>
    </recommendedName>
    <alternativeName>
        <fullName evidence="7">Peroxin-1</fullName>
    </alternativeName>
</protein>
<dbReference type="Pfam" id="PF00004">
    <property type="entry name" value="AAA"/>
    <property type="match status" value="2"/>
</dbReference>
<dbReference type="SUPFAM" id="SSF54585">
    <property type="entry name" value="Cdc48 domain 2-like"/>
    <property type="match status" value="1"/>
</dbReference>
<evidence type="ECO:0000313" key="11">
    <source>
        <dbReference type="EMBL" id="GHP11059.1"/>
    </source>
</evidence>
<keyword evidence="5" id="KW-0067">ATP-binding</keyword>
<dbReference type="GO" id="GO:0016887">
    <property type="term" value="F:ATP hydrolysis activity"/>
    <property type="evidence" value="ECO:0007669"/>
    <property type="project" value="InterPro"/>
</dbReference>
<reference evidence="11" key="1">
    <citation type="submission" date="2020-10" db="EMBL/GenBank/DDBJ databases">
        <title>Unveiling of a novel bifunctional photoreceptor, Dualchrome1, isolated from a cosmopolitan green alga.</title>
        <authorList>
            <person name="Suzuki S."/>
            <person name="Kawachi M."/>
        </authorList>
    </citation>
    <scope>NUCLEOTIDE SEQUENCE</scope>
    <source>
        <strain evidence="11">NIES 2893</strain>
    </source>
</reference>
<dbReference type="Proteomes" id="UP000660262">
    <property type="component" value="Unassembled WGS sequence"/>
</dbReference>
<comment type="similarity">
    <text evidence="2">Belongs to the AAA ATPase family.</text>
</comment>
<name>A0A830I1X5_9CHLO</name>
<dbReference type="Gene3D" id="1.10.8.60">
    <property type="match status" value="1"/>
</dbReference>
<dbReference type="InterPro" id="IPR050168">
    <property type="entry name" value="AAA_ATPase_domain"/>
</dbReference>
<feature type="region of interest" description="Disordered" evidence="9">
    <location>
        <begin position="1109"/>
        <end position="1145"/>
    </location>
</feature>
<accession>A0A830I1X5</accession>
<sequence length="1145" mass="119840">MSADALADVVIVSARSSWISLTPSLASFLSSSGSLWNKQLPCALSLSSSSGFSAVVAYHGLSNLPYRETQQHGALTYAVGIPLELARCLLAAFHGEETCKSASAADLARMLPQAVSVKVLSGSTTPPLAADVTVTPLAASDWELVERNAGGVEENALKQMAFVRVGETFPCFVGGEAGAPAVLRVDSASVTPTGAAAQAGDVVRLAEGTELRVAPKLRQRASPKEDENKVVISLRVSARADALDESAMTVDSSSYEALFNTKDGEHVARVQPHALNSSSVGGDDVPSVRLVVKCDATLPPGHACLAQGASTALGVDAFDRVYVAAADSPTRDTAVLPSIRLVAEWDDDGSGDSPKTKPTSSARALLRSWLAQQEHDPALLFHGATLAFEPGVCPPRARMVIVGAPACDDDGHAPALWLDMETLRDAEVEWTDGGGLDADAMLPLSETSATTSEVDEDLARFSLHREPPTSVTSSLHLRAAASACVRAVLPIVHAPTRNRARSHSAADLPAWPHQGCLVSGARGAGRTETLRMAAADMRLANEDSDTAACRLVYIPCAAWAAASASMPVRAERGAADAMLTRLEDAFALACFASPSLILLDDIDALCPAPAPGADPAAGSAGSADDAAYVDSRSSFTLRLARLMDECRSRHHAVGVWATCAAVSSVDPLLVSYSRLDAPEKAAIPRGVTDAEHRAAALKTALARASVEADGDLASALGARWGVEDAVRLVRAAAASAAARSIVEGGGMRATVTSADVEAVLADGFVVAADHAAANASDNASIEADLSEDRFLSLEDRWKAMVPGLSDAKRDLFESVAWPLQNPNLMRQCPIRIRTGALLYGPSGCGKTLLATKAAQLLSEQPIVVEETFATAGGSADDDDEIELAIADEGDDVSNNRSMRSIVTVRTLTVKGPELLNKYIGASEASVRATFQRARELAPCILFFDEFDSLVPRRGSDNSGVTDRVVNQFLTELDGVEGLSGVAVLAATSRPDLVDPAILRPGRLDKAIYCGWPSAEDRVAIADKQIAGGSSRVLKGDALDALRKRLASASTDGMSGADIIGIIRAAELRALTAEEEEATAKDVEEAFQSHSPTITPVERMRLQHVYSTFSAAPAPAPAPEEEPSSTRGKMKGKGVDVKGKGKLTFA</sequence>
<dbReference type="InterPro" id="IPR027417">
    <property type="entry name" value="P-loop_NTPase"/>
</dbReference>
<dbReference type="PANTHER" id="PTHR23077">
    <property type="entry name" value="AAA-FAMILY ATPASE"/>
    <property type="match status" value="1"/>
</dbReference>
<dbReference type="AlphaFoldDB" id="A0A830I1X5"/>
<dbReference type="GO" id="GO:0005829">
    <property type="term" value="C:cytosol"/>
    <property type="evidence" value="ECO:0007669"/>
    <property type="project" value="TreeGrafter"/>
</dbReference>
<dbReference type="InterPro" id="IPR003960">
    <property type="entry name" value="ATPase_AAA_CS"/>
</dbReference>
<dbReference type="SUPFAM" id="SSF52540">
    <property type="entry name" value="P-loop containing nucleoside triphosphate hydrolases"/>
    <property type="match status" value="2"/>
</dbReference>
<evidence type="ECO:0000259" key="10">
    <source>
        <dbReference type="SMART" id="SM00382"/>
    </source>
</evidence>
<dbReference type="EMBL" id="BNJQ01000032">
    <property type="protein sequence ID" value="GHP11059.1"/>
    <property type="molecule type" value="Genomic_DNA"/>
</dbReference>
<dbReference type="InterPro" id="IPR015342">
    <property type="entry name" value="PEX1-N_C-lobe"/>
</dbReference>
<gene>
    <name evidence="11" type="ORF">PPROV_000978900</name>
</gene>
<organism evidence="11 12">
    <name type="scientific">Pycnococcus provasolii</name>
    <dbReference type="NCBI Taxonomy" id="41880"/>
    <lineage>
        <taxon>Eukaryota</taxon>
        <taxon>Viridiplantae</taxon>
        <taxon>Chlorophyta</taxon>
        <taxon>Pseudoscourfieldiophyceae</taxon>
        <taxon>Pseudoscourfieldiales</taxon>
        <taxon>Pycnococcaceae</taxon>
        <taxon>Pycnococcus</taxon>
    </lineage>
</organism>
<evidence type="ECO:0000256" key="4">
    <source>
        <dbReference type="ARBA" id="ARBA00022801"/>
    </source>
</evidence>
<evidence type="ECO:0000256" key="9">
    <source>
        <dbReference type="SAM" id="MobiDB-lite"/>
    </source>
</evidence>
<dbReference type="Gene3D" id="3.40.50.300">
    <property type="entry name" value="P-loop containing nucleotide triphosphate hydrolases"/>
    <property type="match status" value="3"/>
</dbReference>
<proteinExistence type="inferred from homology"/>
<dbReference type="GO" id="GO:0005778">
    <property type="term" value="C:peroxisomal membrane"/>
    <property type="evidence" value="ECO:0007669"/>
    <property type="project" value="TreeGrafter"/>
</dbReference>
<evidence type="ECO:0000256" key="6">
    <source>
        <dbReference type="ARBA" id="ARBA00023136"/>
    </source>
</evidence>
<dbReference type="InterPro" id="IPR003593">
    <property type="entry name" value="AAA+_ATPase"/>
</dbReference>
<evidence type="ECO:0000256" key="1">
    <source>
        <dbReference type="ARBA" id="ARBA00004370"/>
    </source>
</evidence>
<dbReference type="Gene3D" id="3.10.330.10">
    <property type="match status" value="1"/>
</dbReference>
<keyword evidence="12" id="KW-1185">Reference proteome</keyword>
<evidence type="ECO:0000256" key="7">
    <source>
        <dbReference type="ARBA" id="ARBA00032509"/>
    </source>
</evidence>
<evidence type="ECO:0000256" key="3">
    <source>
        <dbReference type="ARBA" id="ARBA00022741"/>
    </source>
</evidence>
<evidence type="ECO:0000256" key="2">
    <source>
        <dbReference type="ARBA" id="ARBA00006914"/>
    </source>
</evidence>